<keyword evidence="6 9" id="KW-0238">DNA-binding</keyword>
<dbReference type="SUPFAM" id="SSF46785">
    <property type="entry name" value="Winged helix' DNA-binding domain"/>
    <property type="match status" value="1"/>
</dbReference>
<keyword evidence="13" id="KW-1185">Reference proteome</keyword>
<dbReference type="PIRSF" id="PIRSF006171">
    <property type="entry name" value="RR_citrat_malat"/>
    <property type="match status" value="1"/>
</dbReference>
<evidence type="ECO:0000256" key="10">
    <source>
        <dbReference type="PROSITE-ProRule" id="PRU00169"/>
    </source>
</evidence>
<dbReference type="InterPro" id="IPR051271">
    <property type="entry name" value="2C-system_Tx_regulators"/>
</dbReference>
<dbReference type="SMART" id="SM00448">
    <property type="entry name" value="REC"/>
    <property type="match status" value="1"/>
</dbReference>
<dbReference type="InterPro" id="IPR036390">
    <property type="entry name" value="WH_DNA-bd_sf"/>
</dbReference>
<dbReference type="PANTHER" id="PTHR45526:SF1">
    <property type="entry name" value="TRANSCRIPTIONAL REGULATORY PROTEIN DCUR-RELATED"/>
    <property type="match status" value="1"/>
</dbReference>
<organism evidence="12 13">
    <name type="scientific">Actinomadura rayongensis</name>
    <dbReference type="NCBI Taxonomy" id="1429076"/>
    <lineage>
        <taxon>Bacteria</taxon>
        <taxon>Bacillati</taxon>
        <taxon>Actinomycetota</taxon>
        <taxon>Actinomycetes</taxon>
        <taxon>Streptosporangiales</taxon>
        <taxon>Thermomonosporaceae</taxon>
        <taxon>Actinomadura</taxon>
    </lineage>
</organism>
<dbReference type="PANTHER" id="PTHR45526">
    <property type="entry name" value="TRANSCRIPTIONAL REGULATORY PROTEIN DPIA"/>
    <property type="match status" value="1"/>
</dbReference>
<dbReference type="GO" id="GO:0005737">
    <property type="term" value="C:cytoplasm"/>
    <property type="evidence" value="ECO:0007669"/>
    <property type="project" value="UniProtKB-SubCell"/>
</dbReference>
<gene>
    <name evidence="12" type="ORF">GQ466_05190</name>
</gene>
<dbReference type="InterPro" id="IPR001789">
    <property type="entry name" value="Sig_transdc_resp-reg_receiver"/>
</dbReference>
<dbReference type="PROSITE" id="PS50110">
    <property type="entry name" value="RESPONSE_REGULATORY"/>
    <property type="match status" value="1"/>
</dbReference>
<evidence type="ECO:0000256" key="6">
    <source>
        <dbReference type="ARBA" id="ARBA00023125"/>
    </source>
</evidence>
<evidence type="ECO:0000256" key="9">
    <source>
        <dbReference type="PIRNR" id="PIRNR006171"/>
    </source>
</evidence>
<dbReference type="GO" id="GO:0003677">
    <property type="term" value="F:DNA binding"/>
    <property type="evidence" value="ECO:0007669"/>
    <property type="project" value="UniProtKB-KW"/>
</dbReference>
<dbReference type="InterPro" id="IPR036388">
    <property type="entry name" value="WH-like_DNA-bd_sf"/>
</dbReference>
<dbReference type="GO" id="GO:0000156">
    <property type="term" value="F:phosphorelay response regulator activity"/>
    <property type="evidence" value="ECO:0007669"/>
    <property type="project" value="TreeGrafter"/>
</dbReference>
<keyword evidence="7 9" id="KW-0010">Activator</keyword>
<sequence>MIRVLVVDDDYRVADLHARFVAAVPGFETVGIAHTAAAALRAARRDRPDLVLLDQYLPDTSGTEIIGALGCEVIMLTAAGDAATVRRALAGGAVNYLVKPFTQRDLADRLAAYARYRAHLDGSRPLDQSAIDRAVRLLHQGDRLDSGARKGRSAHTAGLVGDAVRTAGRPTTATEIADRLGLSRATAQRYLADLAADGRVSVRLRYGSTGRPEHRYSWTGDPAD</sequence>
<dbReference type="InterPro" id="IPR024187">
    <property type="entry name" value="Sig_transdc_resp-reg_cit/mal"/>
</dbReference>
<evidence type="ECO:0000313" key="12">
    <source>
        <dbReference type="EMBL" id="MXQ63423.1"/>
    </source>
</evidence>
<accession>A0A6I4W1R1</accession>
<dbReference type="GO" id="GO:0003700">
    <property type="term" value="F:DNA-binding transcription factor activity"/>
    <property type="evidence" value="ECO:0007669"/>
    <property type="project" value="InterPro"/>
</dbReference>
<dbReference type="Pfam" id="PF09339">
    <property type="entry name" value="HTH_IclR"/>
    <property type="match status" value="1"/>
</dbReference>
<dbReference type="AlphaFoldDB" id="A0A6I4W1R1"/>
<keyword evidence="2 9" id="KW-0963">Cytoplasm</keyword>
<dbReference type="InterPro" id="IPR005471">
    <property type="entry name" value="Tscrpt_reg_IclR_N"/>
</dbReference>
<evidence type="ECO:0000256" key="2">
    <source>
        <dbReference type="ARBA" id="ARBA00022490"/>
    </source>
</evidence>
<dbReference type="OrthoDB" id="7187989at2"/>
<evidence type="ECO:0000256" key="4">
    <source>
        <dbReference type="ARBA" id="ARBA00023012"/>
    </source>
</evidence>
<keyword evidence="5 9" id="KW-0805">Transcription regulation</keyword>
<name>A0A6I4W1R1_9ACTN</name>
<comment type="subcellular location">
    <subcellularLocation>
        <location evidence="1 9">Cytoplasm</location>
    </subcellularLocation>
</comment>
<evidence type="ECO:0000256" key="8">
    <source>
        <dbReference type="ARBA" id="ARBA00023163"/>
    </source>
</evidence>
<evidence type="ECO:0000259" key="11">
    <source>
        <dbReference type="PROSITE" id="PS50110"/>
    </source>
</evidence>
<dbReference type="Gene3D" id="3.40.50.2300">
    <property type="match status" value="1"/>
</dbReference>
<protein>
    <recommendedName>
        <fullName evidence="9">Transcriptional regulatory protein</fullName>
    </recommendedName>
</protein>
<evidence type="ECO:0000256" key="1">
    <source>
        <dbReference type="ARBA" id="ARBA00004496"/>
    </source>
</evidence>
<dbReference type="Proteomes" id="UP000431901">
    <property type="component" value="Unassembled WGS sequence"/>
</dbReference>
<dbReference type="SUPFAM" id="SSF52172">
    <property type="entry name" value="CheY-like"/>
    <property type="match status" value="1"/>
</dbReference>
<comment type="caution">
    <text evidence="12">The sequence shown here is derived from an EMBL/GenBank/DDBJ whole genome shotgun (WGS) entry which is preliminary data.</text>
</comment>
<dbReference type="Gene3D" id="1.10.10.10">
    <property type="entry name" value="Winged helix-like DNA-binding domain superfamily/Winged helix DNA-binding domain"/>
    <property type="match status" value="1"/>
</dbReference>
<feature type="modified residue" description="4-aspartylphosphate" evidence="10">
    <location>
        <position position="54"/>
    </location>
</feature>
<evidence type="ECO:0000313" key="13">
    <source>
        <dbReference type="Proteomes" id="UP000431901"/>
    </source>
</evidence>
<proteinExistence type="predicted"/>
<keyword evidence="3 10" id="KW-0597">Phosphoprotein</keyword>
<reference evidence="12 13" key="1">
    <citation type="submission" date="2019-12" db="EMBL/GenBank/DDBJ databases">
        <title>Nocardia macrotermitis sp. nov. and Nocardia aurantia sp. nov., isolated from the gut of the fungus growing-termite Macrotermes natalensis.</title>
        <authorList>
            <person name="Christine B."/>
            <person name="Rene B."/>
        </authorList>
    </citation>
    <scope>NUCLEOTIDE SEQUENCE [LARGE SCALE GENOMIC DNA]</scope>
    <source>
        <strain evidence="12 13">DSM 102126</strain>
    </source>
</reference>
<evidence type="ECO:0000256" key="5">
    <source>
        <dbReference type="ARBA" id="ARBA00023015"/>
    </source>
</evidence>
<dbReference type="InterPro" id="IPR011006">
    <property type="entry name" value="CheY-like_superfamily"/>
</dbReference>
<evidence type="ECO:0000256" key="7">
    <source>
        <dbReference type="ARBA" id="ARBA00023159"/>
    </source>
</evidence>
<keyword evidence="4 9" id="KW-0902">Two-component regulatory system</keyword>
<dbReference type="EMBL" id="WUTW01000001">
    <property type="protein sequence ID" value="MXQ63423.1"/>
    <property type="molecule type" value="Genomic_DNA"/>
</dbReference>
<evidence type="ECO:0000256" key="3">
    <source>
        <dbReference type="ARBA" id="ARBA00022553"/>
    </source>
</evidence>
<feature type="domain" description="Response regulatory" evidence="11">
    <location>
        <begin position="3"/>
        <end position="114"/>
    </location>
</feature>
<dbReference type="RefSeq" id="WP_161101587.1">
    <property type="nucleotide sequence ID" value="NZ_JBHLYI010000012.1"/>
</dbReference>
<dbReference type="Pfam" id="PF00072">
    <property type="entry name" value="Response_reg"/>
    <property type="match status" value="1"/>
</dbReference>
<keyword evidence="8 9" id="KW-0804">Transcription</keyword>